<evidence type="ECO:0000313" key="10">
    <source>
        <dbReference type="Proteomes" id="UP000009168"/>
    </source>
</evidence>
<dbReference type="EMBL" id="GG662703">
    <property type="protein sequence ID" value="EAR95706.1"/>
    <property type="molecule type" value="Genomic_DNA"/>
</dbReference>
<dbReference type="HOGENOM" id="CLU_028639_3_1_1"/>
<evidence type="ECO:0000259" key="8">
    <source>
        <dbReference type="PROSITE" id="PS50850"/>
    </source>
</evidence>
<dbReference type="Gene3D" id="1.20.1250.20">
    <property type="entry name" value="MFS general substrate transporter like domains"/>
    <property type="match status" value="1"/>
</dbReference>
<evidence type="ECO:0000256" key="1">
    <source>
        <dbReference type="ARBA" id="ARBA00004141"/>
    </source>
</evidence>
<feature type="region of interest" description="Disordered" evidence="6">
    <location>
        <begin position="515"/>
        <end position="540"/>
    </location>
</feature>
<proteinExistence type="predicted"/>
<feature type="transmembrane region" description="Helical" evidence="7">
    <location>
        <begin position="267"/>
        <end position="287"/>
    </location>
</feature>
<feature type="compositionally biased region" description="Basic and acidic residues" evidence="6">
    <location>
        <begin position="571"/>
        <end position="585"/>
    </location>
</feature>
<evidence type="ECO:0000256" key="3">
    <source>
        <dbReference type="ARBA" id="ARBA00022692"/>
    </source>
</evidence>
<evidence type="ECO:0000256" key="2">
    <source>
        <dbReference type="ARBA" id="ARBA00022448"/>
    </source>
</evidence>
<protein>
    <submittedName>
        <fullName evidence="9">MFS transporter</fullName>
    </submittedName>
</protein>
<sequence>MSGLIYALYAGQFILNAANSSIAPFFPQKAKTFGIDETMIGLIFSVHPVGNFICSLIIGKQLSKGENRKPATLLGILLTGIGILGFATVQYITRKWVFITVTLLSRIILGVGQSLFSTPAYAYIPLLYKSTFEEKCGWMESVCGFGLMVGPLLGSVLIQLWGYVTPFIFFAAVSILLIPVLHHYIPARIDFNQEGNELKVSLSSQEQDQDEQTQEEPEEFEINYLEIFKDKDIILNYIAIFLPSCGLLFLDPTMGIYFEETYGLDDLYVGLVFSVGTVVYLLASPIGTKMLQYTKNYEFLLFLGSILTGISFFFLGPDEYTFLPQKLYITCIANGFIGLASILIYIPALPQLYKILLRMYPEENEEIIGDISSALYNTSYAVGEFIGPLLGGLLAQSFSFSRGASLFGLAIVGFSLIYMVFGGVFWKKRKIEGIVMSKMEEFPIGLSPAMKKVNSNKIRTRQPNIPGLISTSSPMSNSLRPKFYTPTLKSDRLENRVHFVFQKSVLKKKKKVRKFGINNTNNSSSQNKTSQNMISEKQSSEFSDAVNRIVEEQYKQVEDFQFCAYSDMDGSDGKEAKKADAEHRSLHLFRKTNSQQSKSLKSQSQESITQESIV</sequence>
<dbReference type="InterPro" id="IPR050930">
    <property type="entry name" value="MFS_Vesicular_Transporter"/>
</dbReference>
<organism evidence="9 10">
    <name type="scientific">Tetrahymena thermophila (strain SB210)</name>
    <dbReference type="NCBI Taxonomy" id="312017"/>
    <lineage>
        <taxon>Eukaryota</taxon>
        <taxon>Sar</taxon>
        <taxon>Alveolata</taxon>
        <taxon>Ciliophora</taxon>
        <taxon>Intramacronucleata</taxon>
        <taxon>Oligohymenophorea</taxon>
        <taxon>Hymenostomatida</taxon>
        <taxon>Tetrahymenina</taxon>
        <taxon>Tetrahymenidae</taxon>
        <taxon>Tetrahymena</taxon>
    </lineage>
</organism>
<dbReference type="PANTHER" id="PTHR23506:SF26">
    <property type="entry name" value="MFS-TYPE TRANSPORTER SLC18B1"/>
    <property type="match status" value="1"/>
</dbReference>
<feature type="transmembrane region" description="Helical" evidence="7">
    <location>
        <begin position="98"/>
        <end position="124"/>
    </location>
</feature>
<dbReference type="InterPro" id="IPR011701">
    <property type="entry name" value="MFS"/>
</dbReference>
<dbReference type="InterPro" id="IPR020846">
    <property type="entry name" value="MFS_dom"/>
</dbReference>
<dbReference type="InParanoid" id="I7LUQ7"/>
<dbReference type="Proteomes" id="UP000009168">
    <property type="component" value="Unassembled WGS sequence"/>
</dbReference>
<dbReference type="PANTHER" id="PTHR23506">
    <property type="entry name" value="GH10249P"/>
    <property type="match status" value="1"/>
</dbReference>
<keyword evidence="10" id="KW-1185">Reference proteome</keyword>
<feature type="transmembrane region" description="Helical" evidence="7">
    <location>
        <begin position="327"/>
        <end position="353"/>
    </location>
</feature>
<gene>
    <name evidence="9" type="ORF">TTHERM_00268160</name>
</gene>
<dbReference type="Pfam" id="PF07690">
    <property type="entry name" value="MFS_1"/>
    <property type="match status" value="1"/>
</dbReference>
<name>I7LUQ7_TETTS</name>
<evidence type="ECO:0000256" key="5">
    <source>
        <dbReference type="ARBA" id="ARBA00023136"/>
    </source>
</evidence>
<dbReference type="GeneID" id="7843838"/>
<feature type="transmembrane region" description="Helical" evidence="7">
    <location>
        <begin position="234"/>
        <end position="255"/>
    </location>
</feature>
<feature type="compositionally biased region" description="Low complexity" evidence="6">
    <location>
        <begin position="594"/>
        <end position="614"/>
    </location>
</feature>
<evidence type="ECO:0000256" key="4">
    <source>
        <dbReference type="ARBA" id="ARBA00022989"/>
    </source>
</evidence>
<feature type="domain" description="Major facilitator superfamily (MFS) profile" evidence="8">
    <location>
        <begin position="4"/>
        <end position="430"/>
    </location>
</feature>
<keyword evidence="5 7" id="KW-0472">Membrane</keyword>
<feature type="region of interest" description="Disordered" evidence="6">
    <location>
        <begin position="570"/>
        <end position="614"/>
    </location>
</feature>
<feature type="transmembrane region" description="Helical" evidence="7">
    <location>
        <begin position="406"/>
        <end position="426"/>
    </location>
</feature>
<feature type="transmembrane region" description="Helical" evidence="7">
    <location>
        <begin position="299"/>
        <end position="315"/>
    </location>
</feature>
<feature type="transmembrane region" description="Helical" evidence="7">
    <location>
        <begin position="71"/>
        <end position="92"/>
    </location>
</feature>
<dbReference type="RefSeq" id="XP_001015951.1">
    <property type="nucleotide sequence ID" value="XM_001015951.1"/>
</dbReference>
<dbReference type="eggNOG" id="KOG3764">
    <property type="taxonomic scope" value="Eukaryota"/>
</dbReference>
<dbReference type="STRING" id="312017.I7LUQ7"/>
<dbReference type="OrthoDB" id="298065at2759"/>
<dbReference type="InterPro" id="IPR036259">
    <property type="entry name" value="MFS_trans_sf"/>
</dbReference>
<feature type="transmembrane region" description="Helical" evidence="7">
    <location>
        <begin position="167"/>
        <end position="185"/>
    </location>
</feature>
<dbReference type="SUPFAM" id="SSF103473">
    <property type="entry name" value="MFS general substrate transporter"/>
    <property type="match status" value="1"/>
</dbReference>
<keyword evidence="2" id="KW-0813">Transport</keyword>
<feature type="transmembrane region" description="Helical" evidence="7">
    <location>
        <begin position="136"/>
        <end position="161"/>
    </location>
</feature>
<reference evidence="10" key="1">
    <citation type="journal article" date="2006" name="PLoS Biol.">
        <title>Macronuclear genome sequence of the ciliate Tetrahymena thermophila, a model eukaryote.</title>
        <authorList>
            <person name="Eisen J.A."/>
            <person name="Coyne R.S."/>
            <person name="Wu M."/>
            <person name="Wu D."/>
            <person name="Thiagarajan M."/>
            <person name="Wortman J.R."/>
            <person name="Badger J.H."/>
            <person name="Ren Q."/>
            <person name="Amedeo P."/>
            <person name="Jones K.M."/>
            <person name="Tallon L.J."/>
            <person name="Delcher A.L."/>
            <person name="Salzberg S.L."/>
            <person name="Silva J.C."/>
            <person name="Haas B.J."/>
            <person name="Majoros W.H."/>
            <person name="Farzad M."/>
            <person name="Carlton J.M."/>
            <person name="Smith R.K. Jr."/>
            <person name="Garg J."/>
            <person name="Pearlman R.E."/>
            <person name="Karrer K.M."/>
            <person name="Sun L."/>
            <person name="Manning G."/>
            <person name="Elde N.C."/>
            <person name="Turkewitz A.P."/>
            <person name="Asai D.J."/>
            <person name="Wilkes D.E."/>
            <person name="Wang Y."/>
            <person name="Cai H."/>
            <person name="Collins K."/>
            <person name="Stewart B.A."/>
            <person name="Lee S.R."/>
            <person name="Wilamowska K."/>
            <person name="Weinberg Z."/>
            <person name="Ruzzo W.L."/>
            <person name="Wloga D."/>
            <person name="Gaertig J."/>
            <person name="Frankel J."/>
            <person name="Tsao C.-C."/>
            <person name="Gorovsky M.A."/>
            <person name="Keeling P.J."/>
            <person name="Waller R.F."/>
            <person name="Patron N.J."/>
            <person name="Cherry J.M."/>
            <person name="Stover N.A."/>
            <person name="Krieger C.J."/>
            <person name="del Toro C."/>
            <person name="Ryder H.F."/>
            <person name="Williamson S.C."/>
            <person name="Barbeau R.A."/>
            <person name="Hamilton E.P."/>
            <person name="Orias E."/>
        </authorList>
    </citation>
    <scope>NUCLEOTIDE SEQUENCE [LARGE SCALE GENOMIC DNA]</scope>
    <source>
        <strain evidence="10">SB210</strain>
    </source>
</reference>
<evidence type="ECO:0000313" key="9">
    <source>
        <dbReference type="EMBL" id="EAR95706.1"/>
    </source>
</evidence>
<feature type="compositionally biased region" description="Low complexity" evidence="6">
    <location>
        <begin position="518"/>
        <end position="532"/>
    </location>
</feature>
<feature type="transmembrane region" description="Helical" evidence="7">
    <location>
        <begin position="39"/>
        <end position="59"/>
    </location>
</feature>
<evidence type="ECO:0000256" key="6">
    <source>
        <dbReference type="SAM" id="MobiDB-lite"/>
    </source>
</evidence>
<evidence type="ECO:0000256" key="7">
    <source>
        <dbReference type="SAM" id="Phobius"/>
    </source>
</evidence>
<keyword evidence="4 7" id="KW-1133">Transmembrane helix</keyword>
<dbReference type="AlphaFoldDB" id="I7LUQ7"/>
<dbReference type="OMA" id="RLNFEWA"/>
<comment type="subcellular location">
    <subcellularLocation>
        <location evidence="1">Membrane</location>
        <topology evidence="1">Multi-pass membrane protein</topology>
    </subcellularLocation>
</comment>
<keyword evidence="3 7" id="KW-0812">Transmembrane</keyword>
<dbReference type="GO" id="GO:0022857">
    <property type="term" value="F:transmembrane transporter activity"/>
    <property type="evidence" value="ECO:0007669"/>
    <property type="project" value="InterPro"/>
</dbReference>
<dbReference type="KEGG" id="tet:TTHERM_00268160"/>
<dbReference type="PROSITE" id="PS50850">
    <property type="entry name" value="MFS"/>
    <property type="match status" value="1"/>
</dbReference>
<accession>I7LUQ7</accession>
<dbReference type="GO" id="GO:0016020">
    <property type="term" value="C:membrane"/>
    <property type="evidence" value="ECO:0007669"/>
    <property type="project" value="UniProtKB-SubCell"/>
</dbReference>